<feature type="compositionally biased region" description="Basic residues" evidence="1">
    <location>
        <begin position="1"/>
        <end position="12"/>
    </location>
</feature>
<feature type="region of interest" description="Disordered" evidence="1">
    <location>
        <begin position="1"/>
        <end position="45"/>
    </location>
</feature>
<comment type="caution">
    <text evidence="2">The sequence shown here is derived from an EMBL/GenBank/DDBJ whole genome shotgun (WGS) entry which is preliminary data.</text>
</comment>
<accession>A0AAV7N627</accession>
<proteinExistence type="predicted"/>
<organism evidence="2 3">
    <name type="scientific">Pleurodeles waltl</name>
    <name type="common">Iberian ribbed newt</name>
    <dbReference type="NCBI Taxonomy" id="8319"/>
    <lineage>
        <taxon>Eukaryota</taxon>
        <taxon>Metazoa</taxon>
        <taxon>Chordata</taxon>
        <taxon>Craniata</taxon>
        <taxon>Vertebrata</taxon>
        <taxon>Euteleostomi</taxon>
        <taxon>Amphibia</taxon>
        <taxon>Batrachia</taxon>
        <taxon>Caudata</taxon>
        <taxon>Salamandroidea</taxon>
        <taxon>Salamandridae</taxon>
        <taxon>Pleurodelinae</taxon>
        <taxon>Pleurodeles</taxon>
    </lineage>
</organism>
<dbReference type="AlphaFoldDB" id="A0AAV7N627"/>
<gene>
    <name evidence="2" type="ORF">NDU88_008057</name>
</gene>
<evidence type="ECO:0000313" key="3">
    <source>
        <dbReference type="Proteomes" id="UP001066276"/>
    </source>
</evidence>
<sequence length="67" mass="7544">METGRGRMRVGRLRSIERNEEEKKGGGASREKKPSLRAPPPPAVSVDSAKRVLRVWRLYWKEAAVGV</sequence>
<reference evidence="2" key="1">
    <citation type="journal article" date="2022" name="bioRxiv">
        <title>Sequencing and chromosome-scale assembly of the giantPleurodeles waltlgenome.</title>
        <authorList>
            <person name="Brown T."/>
            <person name="Elewa A."/>
            <person name="Iarovenko S."/>
            <person name="Subramanian E."/>
            <person name="Araus A.J."/>
            <person name="Petzold A."/>
            <person name="Susuki M."/>
            <person name="Suzuki K.-i.T."/>
            <person name="Hayashi T."/>
            <person name="Toyoda A."/>
            <person name="Oliveira C."/>
            <person name="Osipova E."/>
            <person name="Leigh N.D."/>
            <person name="Simon A."/>
            <person name="Yun M.H."/>
        </authorList>
    </citation>
    <scope>NUCLEOTIDE SEQUENCE</scope>
    <source>
        <strain evidence="2">20211129_DDA</strain>
        <tissue evidence="2">Liver</tissue>
    </source>
</reference>
<name>A0AAV7N627_PLEWA</name>
<protein>
    <submittedName>
        <fullName evidence="2">Uncharacterized protein</fullName>
    </submittedName>
</protein>
<dbReference type="Proteomes" id="UP001066276">
    <property type="component" value="Chromosome 9"/>
</dbReference>
<evidence type="ECO:0000313" key="2">
    <source>
        <dbReference type="EMBL" id="KAJ1110709.1"/>
    </source>
</evidence>
<evidence type="ECO:0000256" key="1">
    <source>
        <dbReference type="SAM" id="MobiDB-lite"/>
    </source>
</evidence>
<keyword evidence="3" id="KW-1185">Reference proteome</keyword>
<feature type="compositionally biased region" description="Basic and acidic residues" evidence="1">
    <location>
        <begin position="14"/>
        <end position="34"/>
    </location>
</feature>
<dbReference type="EMBL" id="JANPWB010000013">
    <property type="protein sequence ID" value="KAJ1110709.1"/>
    <property type="molecule type" value="Genomic_DNA"/>
</dbReference>